<dbReference type="PANTHER" id="PTHR30126:SF94">
    <property type="entry name" value="LYSR FAMILY TRANSCRIPTIONAL REGULATOR"/>
    <property type="match status" value="1"/>
</dbReference>
<keyword evidence="7" id="KW-1185">Reference proteome</keyword>
<proteinExistence type="inferred from homology"/>
<dbReference type="SUPFAM" id="SSF53850">
    <property type="entry name" value="Periplasmic binding protein-like II"/>
    <property type="match status" value="1"/>
</dbReference>
<evidence type="ECO:0000259" key="5">
    <source>
        <dbReference type="PROSITE" id="PS50931"/>
    </source>
</evidence>
<feature type="domain" description="HTH lysR-type" evidence="5">
    <location>
        <begin position="5"/>
        <end position="62"/>
    </location>
</feature>
<dbReference type="Pfam" id="PF03466">
    <property type="entry name" value="LysR_substrate"/>
    <property type="match status" value="1"/>
</dbReference>
<dbReference type="InterPro" id="IPR036388">
    <property type="entry name" value="WH-like_DNA-bd_sf"/>
</dbReference>
<dbReference type="Gene3D" id="1.10.10.10">
    <property type="entry name" value="Winged helix-like DNA-binding domain superfamily/Winged helix DNA-binding domain"/>
    <property type="match status" value="1"/>
</dbReference>
<dbReference type="SUPFAM" id="SSF46785">
    <property type="entry name" value="Winged helix' DNA-binding domain"/>
    <property type="match status" value="1"/>
</dbReference>
<evidence type="ECO:0000313" key="7">
    <source>
        <dbReference type="Proteomes" id="UP000838160"/>
    </source>
</evidence>
<evidence type="ECO:0000256" key="1">
    <source>
        <dbReference type="ARBA" id="ARBA00009437"/>
    </source>
</evidence>
<protein>
    <submittedName>
        <fullName evidence="6">HTH-type transcriptional regulator HdfR</fullName>
    </submittedName>
</protein>
<accession>A0ABM8ZIU9</accession>
<evidence type="ECO:0000256" key="2">
    <source>
        <dbReference type="ARBA" id="ARBA00023015"/>
    </source>
</evidence>
<dbReference type="CDD" id="cd08420">
    <property type="entry name" value="PBP2_CysL_like"/>
    <property type="match status" value="1"/>
</dbReference>
<dbReference type="Gene3D" id="3.40.190.290">
    <property type="match status" value="1"/>
</dbReference>
<comment type="caution">
    <text evidence="6">The sequence shown here is derived from an EMBL/GenBank/DDBJ whole genome shotgun (WGS) entry which is preliminary data.</text>
</comment>
<name>A0ABM8ZIU9_9VIBR</name>
<comment type="similarity">
    <text evidence="1">Belongs to the LysR transcriptional regulatory family.</text>
</comment>
<keyword evidence="2" id="KW-0805">Transcription regulation</keyword>
<dbReference type="PROSITE" id="PS50931">
    <property type="entry name" value="HTH_LYSR"/>
    <property type="match status" value="1"/>
</dbReference>
<gene>
    <name evidence="6" type="primary">hdfR_1</name>
    <name evidence="6" type="ORF">VHP8226_02116</name>
</gene>
<dbReference type="InterPro" id="IPR005119">
    <property type="entry name" value="LysR_subst-bd"/>
</dbReference>
<dbReference type="RefSeq" id="WP_237484993.1">
    <property type="nucleotide sequence ID" value="NZ_CAKLCM010000002.1"/>
</dbReference>
<dbReference type="Pfam" id="PF00126">
    <property type="entry name" value="HTH_1"/>
    <property type="match status" value="1"/>
</dbReference>
<evidence type="ECO:0000256" key="3">
    <source>
        <dbReference type="ARBA" id="ARBA00023125"/>
    </source>
</evidence>
<evidence type="ECO:0000313" key="6">
    <source>
        <dbReference type="EMBL" id="CAH0526744.1"/>
    </source>
</evidence>
<evidence type="ECO:0000256" key="4">
    <source>
        <dbReference type="ARBA" id="ARBA00023163"/>
    </source>
</evidence>
<keyword evidence="4" id="KW-0804">Transcription</keyword>
<reference evidence="6" key="1">
    <citation type="submission" date="2021-12" db="EMBL/GenBank/DDBJ databases">
        <authorList>
            <person name="Rodrigo-Torres L."/>
            <person name="Arahal R. D."/>
            <person name="Lucena T."/>
        </authorList>
    </citation>
    <scope>NUCLEOTIDE SEQUENCE</scope>
    <source>
        <strain evidence="6">CECT 8226</strain>
    </source>
</reference>
<dbReference type="InterPro" id="IPR036390">
    <property type="entry name" value="WH_DNA-bd_sf"/>
</dbReference>
<sequence length="297" mass="33382">MNPHISLKQLRVFVAVTQHQTLTAASETLFTSKAAVSLSLSSLEKQLGHPLFDRVNNRLILNQEGQKLLPLADELLNRAKTIETLFNDEHSYRGQIRIGASDTIGNHIAPYLLSDFRQQFQHKAQQLFISNTALICQKIIDYELDIGIVEGKATNPELESFPFSSDQMCIVAAVDYPTTTSAKENLKQLTHSDWILRETGSGSREFFLSNIAPHIEDWQLSFELNTTEAIVNSVSAGLGFACLSQHAANAAIADGRIKSIALDLETERHFWLLVHKDKYRSPLLKSFLDFCQQWQAQ</sequence>
<dbReference type="EMBL" id="CAKLCM010000002">
    <property type="protein sequence ID" value="CAH0526744.1"/>
    <property type="molecule type" value="Genomic_DNA"/>
</dbReference>
<dbReference type="PANTHER" id="PTHR30126">
    <property type="entry name" value="HTH-TYPE TRANSCRIPTIONAL REGULATOR"/>
    <property type="match status" value="1"/>
</dbReference>
<keyword evidence="3" id="KW-0238">DNA-binding</keyword>
<dbReference type="InterPro" id="IPR000847">
    <property type="entry name" value="LysR_HTH_N"/>
</dbReference>
<dbReference type="Proteomes" id="UP000838160">
    <property type="component" value="Unassembled WGS sequence"/>
</dbReference>
<organism evidence="6 7">
    <name type="scientific">Vibrio hippocampi</name>
    <dbReference type="NCBI Taxonomy" id="654686"/>
    <lineage>
        <taxon>Bacteria</taxon>
        <taxon>Pseudomonadati</taxon>
        <taxon>Pseudomonadota</taxon>
        <taxon>Gammaproteobacteria</taxon>
        <taxon>Vibrionales</taxon>
        <taxon>Vibrionaceae</taxon>
        <taxon>Vibrio</taxon>
    </lineage>
</organism>